<reference evidence="2 3" key="1">
    <citation type="journal article" date="2019" name="Fungal Biol. Biotechnol.">
        <title>Draft genome sequence of fastidious pathogen Ceratobasidium theobromae, which causes vascular-streak dieback in Theobroma cacao.</title>
        <authorList>
            <person name="Ali S.S."/>
            <person name="Asman A."/>
            <person name="Shao J."/>
            <person name="Firmansyah A.P."/>
            <person name="Susilo A.W."/>
            <person name="Rosmana A."/>
            <person name="McMahon P."/>
            <person name="Junaid M."/>
            <person name="Guest D."/>
            <person name="Kheng T.Y."/>
            <person name="Meinhardt L.W."/>
            <person name="Bailey B.A."/>
        </authorList>
    </citation>
    <scope>NUCLEOTIDE SEQUENCE [LARGE SCALE GENOMIC DNA]</scope>
    <source>
        <strain evidence="2 3">CT2</strain>
    </source>
</reference>
<accession>A0A5N5QGR9</accession>
<dbReference type="InterPro" id="IPR035992">
    <property type="entry name" value="Ricin_B-like_lectins"/>
</dbReference>
<dbReference type="Gene3D" id="2.80.10.50">
    <property type="match status" value="1"/>
</dbReference>
<dbReference type="SUPFAM" id="SSF50370">
    <property type="entry name" value="Ricin B-like lectins"/>
    <property type="match status" value="1"/>
</dbReference>
<comment type="caution">
    <text evidence="2">The sequence shown here is derived from an EMBL/GenBank/DDBJ whole genome shotgun (WGS) entry which is preliminary data.</text>
</comment>
<organism evidence="2 3">
    <name type="scientific">Ceratobasidium theobromae</name>
    <dbReference type="NCBI Taxonomy" id="1582974"/>
    <lineage>
        <taxon>Eukaryota</taxon>
        <taxon>Fungi</taxon>
        <taxon>Dikarya</taxon>
        <taxon>Basidiomycota</taxon>
        <taxon>Agaricomycotina</taxon>
        <taxon>Agaricomycetes</taxon>
        <taxon>Cantharellales</taxon>
        <taxon>Ceratobasidiaceae</taxon>
        <taxon>Ceratobasidium</taxon>
    </lineage>
</organism>
<evidence type="ECO:0000313" key="3">
    <source>
        <dbReference type="Proteomes" id="UP000383932"/>
    </source>
</evidence>
<evidence type="ECO:0000256" key="1">
    <source>
        <dbReference type="SAM" id="Coils"/>
    </source>
</evidence>
<dbReference type="PROSITE" id="PS50231">
    <property type="entry name" value="RICIN_B_LECTIN"/>
    <property type="match status" value="1"/>
</dbReference>
<keyword evidence="2" id="KW-0430">Lectin</keyword>
<evidence type="ECO:0000313" key="2">
    <source>
        <dbReference type="EMBL" id="KAB5590656.1"/>
    </source>
</evidence>
<dbReference type="OrthoDB" id="2131701at2759"/>
<protein>
    <submittedName>
        <fullName evidence="2">Ricin-type beta-trefoil lectin domain containing protein</fullName>
    </submittedName>
</protein>
<name>A0A5N5QGR9_9AGAM</name>
<keyword evidence="1" id="KW-0175">Coiled coil</keyword>
<gene>
    <name evidence="2" type="ORF">CTheo_5909</name>
</gene>
<dbReference type="Proteomes" id="UP000383932">
    <property type="component" value="Unassembled WGS sequence"/>
</dbReference>
<dbReference type="EMBL" id="SSOP01000154">
    <property type="protein sequence ID" value="KAB5590656.1"/>
    <property type="molecule type" value="Genomic_DNA"/>
</dbReference>
<keyword evidence="3" id="KW-1185">Reference proteome</keyword>
<feature type="coiled-coil region" evidence="1">
    <location>
        <begin position="107"/>
        <end position="141"/>
    </location>
</feature>
<proteinExistence type="predicted"/>
<sequence length="211" mass="24232">MRRWRFNNASPTLYTNYIPRIQFADNNKVLDLHRGSAANGNEIHIWPADGHFMGNKTWRLERLSNDTGEAFTEEFQGIGARLQHDLNAKTEKLARNELELAGCWNDIADKDKEITRLSKVLAKKEQELSGQRLKLTECEDTIRSLRQQLKMKGAVAHPGEPGQTIQLCNRQSHLENKVSQQQAETANLQAKMDRFEYLMSKMINRDQGSSH</sequence>
<dbReference type="GO" id="GO:0030246">
    <property type="term" value="F:carbohydrate binding"/>
    <property type="evidence" value="ECO:0007669"/>
    <property type="project" value="UniProtKB-KW"/>
</dbReference>
<dbReference type="AlphaFoldDB" id="A0A5N5QGR9"/>
<dbReference type="CDD" id="cd00161">
    <property type="entry name" value="beta-trefoil_Ricin-like"/>
    <property type="match status" value="1"/>
</dbReference>